<name>A0AAV0X839_9HEMI</name>
<gene>
    <name evidence="1" type="ORF">MEUPH1_LOCUS19304</name>
</gene>
<organism evidence="1 2">
    <name type="scientific">Macrosiphum euphorbiae</name>
    <name type="common">potato aphid</name>
    <dbReference type="NCBI Taxonomy" id="13131"/>
    <lineage>
        <taxon>Eukaryota</taxon>
        <taxon>Metazoa</taxon>
        <taxon>Ecdysozoa</taxon>
        <taxon>Arthropoda</taxon>
        <taxon>Hexapoda</taxon>
        <taxon>Insecta</taxon>
        <taxon>Pterygota</taxon>
        <taxon>Neoptera</taxon>
        <taxon>Paraneoptera</taxon>
        <taxon>Hemiptera</taxon>
        <taxon>Sternorrhyncha</taxon>
        <taxon>Aphidomorpha</taxon>
        <taxon>Aphidoidea</taxon>
        <taxon>Aphididae</taxon>
        <taxon>Macrosiphini</taxon>
        <taxon>Macrosiphum</taxon>
    </lineage>
</organism>
<accession>A0AAV0X839</accession>
<sequence length="145" mass="16420">MIKLISANSCKEMIEAGCQLVENFFGHDKVLELVNNVTDFWSMIEDIPNIDTTDKGTQYSLKLRTIAAKTSGILQKLFVTLLIVCPRSITTERVISHYNQTNHKISLLEETINCLYVSMNGVGTAHYDPQPAVIEFKKKRRKTLS</sequence>
<dbReference type="AlphaFoldDB" id="A0AAV0X839"/>
<dbReference type="Proteomes" id="UP001160148">
    <property type="component" value="Unassembled WGS sequence"/>
</dbReference>
<comment type="caution">
    <text evidence="1">The sequence shown here is derived from an EMBL/GenBank/DDBJ whole genome shotgun (WGS) entry which is preliminary data.</text>
</comment>
<reference evidence="1 2" key="1">
    <citation type="submission" date="2023-01" db="EMBL/GenBank/DDBJ databases">
        <authorList>
            <person name="Whitehead M."/>
        </authorList>
    </citation>
    <scope>NUCLEOTIDE SEQUENCE [LARGE SCALE GENOMIC DNA]</scope>
</reference>
<proteinExistence type="predicted"/>
<evidence type="ECO:0000313" key="1">
    <source>
        <dbReference type="EMBL" id="CAI6364485.1"/>
    </source>
</evidence>
<dbReference type="EMBL" id="CARXXK010000004">
    <property type="protein sequence ID" value="CAI6364485.1"/>
    <property type="molecule type" value="Genomic_DNA"/>
</dbReference>
<evidence type="ECO:0000313" key="2">
    <source>
        <dbReference type="Proteomes" id="UP001160148"/>
    </source>
</evidence>
<keyword evidence="2" id="KW-1185">Reference proteome</keyword>
<protein>
    <submittedName>
        <fullName evidence="1">Uncharacterized protein</fullName>
    </submittedName>
</protein>